<dbReference type="EC" id="6.2.1.1" evidence="1"/>
<dbReference type="GO" id="GO:0006085">
    <property type="term" value="P:acetyl-CoA biosynthetic process"/>
    <property type="evidence" value="ECO:0007669"/>
    <property type="project" value="TreeGrafter"/>
</dbReference>
<dbReference type="PANTHER" id="PTHR24095:SF14">
    <property type="entry name" value="ACETYL-COENZYME A SYNTHETASE 1"/>
    <property type="match status" value="1"/>
</dbReference>
<dbReference type="Proteomes" id="UP000002729">
    <property type="component" value="Unassembled WGS sequence"/>
</dbReference>
<feature type="domain" description="AMP-dependent synthetase/ligase" evidence="2">
    <location>
        <begin position="3"/>
        <end position="85"/>
    </location>
</feature>
<evidence type="ECO:0000313" key="4">
    <source>
        <dbReference type="Proteomes" id="UP000002729"/>
    </source>
</evidence>
<dbReference type="GO" id="GO:0003987">
    <property type="term" value="F:acetate-CoA ligase activity"/>
    <property type="evidence" value="ECO:0007669"/>
    <property type="project" value="UniProtKB-EC"/>
</dbReference>
<evidence type="ECO:0000259" key="2">
    <source>
        <dbReference type="Pfam" id="PF00501"/>
    </source>
</evidence>
<dbReference type="Pfam" id="PF00501">
    <property type="entry name" value="AMP-binding"/>
    <property type="match status" value="1"/>
</dbReference>
<dbReference type="AlphaFoldDB" id="F0YLA9"/>
<dbReference type="PANTHER" id="PTHR24095">
    <property type="entry name" value="ACETYL-COENZYME A SYNTHETASE"/>
    <property type="match status" value="1"/>
</dbReference>
<keyword evidence="4" id="KW-1185">Reference proteome</keyword>
<dbReference type="InterPro" id="IPR020845">
    <property type="entry name" value="AMP-binding_CS"/>
</dbReference>
<dbReference type="RefSeq" id="XP_009041237.1">
    <property type="nucleotide sequence ID" value="XM_009042989.1"/>
</dbReference>
<dbReference type="InterPro" id="IPR042099">
    <property type="entry name" value="ANL_N_sf"/>
</dbReference>
<dbReference type="SUPFAM" id="SSF56801">
    <property type="entry name" value="Acetyl-CoA synthetase-like"/>
    <property type="match status" value="1"/>
</dbReference>
<dbReference type="KEGG" id="aaf:AURANDRAFT_33141"/>
<evidence type="ECO:0000313" key="3">
    <source>
        <dbReference type="EMBL" id="EGB04112.1"/>
    </source>
</evidence>
<dbReference type="Gene3D" id="3.40.50.12780">
    <property type="entry name" value="N-terminal domain of ligase-like"/>
    <property type="match status" value="1"/>
</dbReference>
<name>F0YLA9_AURAN</name>
<feature type="non-terminal residue" evidence="3">
    <location>
        <position position="1"/>
    </location>
</feature>
<accession>F0YLA9</accession>
<dbReference type="InParanoid" id="F0YLA9"/>
<dbReference type="GeneID" id="20221257"/>
<dbReference type="eggNOG" id="KOG1175">
    <property type="taxonomic scope" value="Eukaryota"/>
</dbReference>
<dbReference type="InterPro" id="IPR000873">
    <property type="entry name" value="AMP-dep_synth/lig_dom"/>
</dbReference>
<dbReference type="GO" id="GO:0005829">
    <property type="term" value="C:cytosol"/>
    <property type="evidence" value="ECO:0007669"/>
    <property type="project" value="TreeGrafter"/>
</dbReference>
<dbReference type="EMBL" id="GL833156">
    <property type="protein sequence ID" value="EGB04112.1"/>
    <property type="molecule type" value="Genomic_DNA"/>
</dbReference>
<proteinExistence type="predicted"/>
<sequence length="97" mass="10330">ARPVEANFPLFIIYTSGSTGKPKGVVHAHGYLAGVMMTMQCSFDVVPGRDVIFVLASFGWITGQTYMLAGSLANRLTSLITETNPVSPYVAGFAAMI</sequence>
<evidence type="ECO:0000256" key="1">
    <source>
        <dbReference type="ARBA" id="ARBA00013275"/>
    </source>
</evidence>
<organism evidence="4">
    <name type="scientific">Aureococcus anophagefferens</name>
    <name type="common">Harmful bloom alga</name>
    <dbReference type="NCBI Taxonomy" id="44056"/>
    <lineage>
        <taxon>Eukaryota</taxon>
        <taxon>Sar</taxon>
        <taxon>Stramenopiles</taxon>
        <taxon>Ochrophyta</taxon>
        <taxon>Pelagophyceae</taxon>
        <taxon>Pelagomonadales</taxon>
        <taxon>Pelagomonadaceae</taxon>
        <taxon>Aureococcus</taxon>
    </lineage>
</organism>
<reference evidence="3 4" key="1">
    <citation type="journal article" date="2011" name="Proc. Natl. Acad. Sci. U.S.A.">
        <title>Niche of harmful alga Aureococcus anophagefferens revealed through ecogenomics.</title>
        <authorList>
            <person name="Gobler C.J."/>
            <person name="Berry D.L."/>
            <person name="Dyhrman S.T."/>
            <person name="Wilhelm S.W."/>
            <person name="Salamov A."/>
            <person name="Lobanov A.V."/>
            <person name="Zhang Y."/>
            <person name="Collier J.L."/>
            <person name="Wurch L.L."/>
            <person name="Kustka A.B."/>
            <person name="Dill B.D."/>
            <person name="Shah M."/>
            <person name="VerBerkmoes N.C."/>
            <person name="Kuo A."/>
            <person name="Terry A."/>
            <person name="Pangilinan J."/>
            <person name="Lindquist E.A."/>
            <person name="Lucas S."/>
            <person name="Paulsen I.T."/>
            <person name="Hattenrath-Lehmann T.K."/>
            <person name="Talmage S.C."/>
            <person name="Walker E.A."/>
            <person name="Koch F."/>
            <person name="Burson A.M."/>
            <person name="Marcoval M.A."/>
            <person name="Tang Y.Z."/>
            <person name="Lecleir G.R."/>
            <person name="Coyne K.J."/>
            <person name="Berg G.M."/>
            <person name="Bertrand E.M."/>
            <person name="Saito M.A."/>
            <person name="Gladyshev V.N."/>
            <person name="Grigoriev I.V."/>
        </authorList>
    </citation>
    <scope>NUCLEOTIDE SEQUENCE [LARGE SCALE GENOMIC DNA]</scope>
    <source>
        <strain evidence="4">CCMP 1984</strain>
    </source>
</reference>
<dbReference type="PROSITE" id="PS00455">
    <property type="entry name" value="AMP_BINDING"/>
    <property type="match status" value="1"/>
</dbReference>
<protein>
    <recommendedName>
        <fullName evidence="1">acetate--CoA ligase</fullName>
        <ecNumber evidence="1">6.2.1.1</ecNumber>
    </recommendedName>
</protein>
<gene>
    <name evidence="3" type="ORF">AURANDRAFT_33141</name>
</gene>